<reference evidence="2" key="1">
    <citation type="journal article" date="2013" name="New Phytol.">
        <title>Comparative genomic and transcriptomic analyses reveal the hemibiotrophic stage shift of Colletotrichum fungi.</title>
        <authorList>
            <person name="Gan P."/>
            <person name="Ikeda K."/>
            <person name="Irieda H."/>
            <person name="Narusaka M."/>
            <person name="O'Connell R.J."/>
            <person name="Narusaka Y."/>
            <person name="Takano Y."/>
            <person name="Kubo Y."/>
            <person name="Shirasu K."/>
        </authorList>
    </citation>
    <scope>NUCLEOTIDE SEQUENCE [LARGE SCALE GENOMIC DNA]</scope>
    <source>
        <strain evidence="2">104-T / ATCC 96160 / CBS 514.97 / LARS 414 / MAFF 240422</strain>
    </source>
</reference>
<reference evidence="2" key="2">
    <citation type="journal article" date="2019" name="Mol. Plant Microbe Interact.">
        <title>Genome sequence resources for four phytopathogenic fungi from the Colletotrichum orbiculare species complex.</title>
        <authorList>
            <person name="Gan P."/>
            <person name="Tsushima A."/>
            <person name="Narusaka M."/>
            <person name="Narusaka Y."/>
            <person name="Takano Y."/>
            <person name="Kubo Y."/>
            <person name="Shirasu K."/>
        </authorList>
    </citation>
    <scope>GENOME REANNOTATION</scope>
    <source>
        <strain evidence="2">104-T / ATCC 96160 / CBS 514.97 / LARS 414 / MAFF 240422</strain>
    </source>
</reference>
<dbReference type="EMBL" id="AMCV02000037">
    <property type="protein sequence ID" value="TDZ16059.1"/>
    <property type="molecule type" value="Genomic_DNA"/>
</dbReference>
<evidence type="ECO:0000313" key="2">
    <source>
        <dbReference type="Proteomes" id="UP000014480"/>
    </source>
</evidence>
<organism evidence="1 2">
    <name type="scientific">Colletotrichum orbiculare (strain 104-T / ATCC 96160 / CBS 514.97 / LARS 414 / MAFF 240422)</name>
    <name type="common">Cucumber anthracnose fungus</name>
    <name type="synonym">Colletotrichum lagenarium</name>
    <dbReference type="NCBI Taxonomy" id="1213857"/>
    <lineage>
        <taxon>Eukaryota</taxon>
        <taxon>Fungi</taxon>
        <taxon>Dikarya</taxon>
        <taxon>Ascomycota</taxon>
        <taxon>Pezizomycotina</taxon>
        <taxon>Sordariomycetes</taxon>
        <taxon>Hypocreomycetidae</taxon>
        <taxon>Glomerellales</taxon>
        <taxon>Glomerellaceae</taxon>
        <taxon>Colletotrichum</taxon>
        <taxon>Colletotrichum orbiculare species complex</taxon>
    </lineage>
</organism>
<name>A0A484FCI5_COLOR</name>
<keyword evidence="2" id="KW-1185">Reference proteome</keyword>
<comment type="caution">
    <text evidence="1">The sequence shown here is derived from an EMBL/GenBank/DDBJ whole genome shotgun (WGS) entry which is preliminary data.</text>
</comment>
<protein>
    <submittedName>
        <fullName evidence="1">Uncharacterized protein</fullName>
    </submittedName>
</protein>
<sequence>MILSQDSLYNVVLYRSSGEVRLKSPRFLFRLPSFMIRVSIRNHVYNLQNTRKVPPISPKLRSQVHSAS</sequence>
<dbReference type="Proteomes" id="UP000014480">
    <property type="component" value="Unassembled WGS sequence"/>
</dbReference>
<gene>
    <name evidence="1" type="ORF">Cob_v011089</name>
</gene>
<accession>A0A484FCI5</accession>
<evidence type="ECO:0000313" key="1">
    <source>
        <dbReference type="EMBL" id="TDZ16059.1"/>
    </source>
</evidence>
<proteinExistence type="predicted"/>
<dbReference type="AlphaFoldDB" id="A0A484FCI5"/>